<dbReference type="SUPFAM" id="SSF50370">
    <property type="entry name" value="Ricin B-like lectins"/>
    <property type="match status" value="1"/>
</dbReference>
<organism evidence="3 4">
    <name type="scientific">Achlya hypogyna</name>
    <name type="common">Oomycete</name>
    <name type="synonym">Protoachlya hypogyna</name>
    <dbReference type="NCBI Taxonomy" id="1202772"/>
    <lineage>
        <taxon>Eukaryota</taxon>
        <taxon>Sar</taxon>
        <taxon>Stramenopiles</taxon>
        <taxon>Oomycota</taxon>
        <taxon>Saprolegniomycetes</taxon>
        <taxon>Saprolegniales</taxon>
        <taxon>Achlyaceae</taxon>
        <taxon>Achlya</taxon>
    </lineage>
</organism>
<dbReference type="Gene3D" id="2.80.10.50">
    <property type="match status" value="1"/>
</dbReference>
<feature type="compositionally biased region" description="Acidic residues" evidence="1">
    <location>
        <begin position="226"/>
        <end position="236"/>
    </location>
</feature>
<dbReference type="InterPro" id="IPR000772">
    <property type="entry name" value="Ricin_B_lectin"/>
</dbReference>
<name>A0A1V9YUQ1_ACHHY</name>
<comment type="caution">
    <text evidence="3">The sequence shown here is derived from an EMBL/GenBank/DDBJ whole genome shotgun (WGS) entry which is preliminary data.</text>
</comment>
<evidence type="ECO:0000256" key="1">
    <source>
        <dbReference type="SAM" id="MobiDB-lite"/>
    </source>
</evidence>
<dbReference type="Pfam" id="PF00652">
    <property type="entry name" value="Ricin_B_lectin"/>
    <property type="match status" value="1"/>
</dbReference>
<reference evidence="3 4" key="1">
    <citation type="journal article" date="2014" name="Genome Biol. Evol.">
        <title>The secreted proteins of Achlya hypogyna and Thraustotheca clavata identify the ancestral oomycete secretome and reveal gene acquisitions by horizontal gene transfer.</title>
        <authorList>
            <person name="Misner I."/>
            <person name="Blouin N."/>
            <person name="Leonard G."/>
            <person name="Richards T.A."/>
            <person name="Lane C.E."/>
        </authorList>
    </citation>
    <scope>NUCLEOTIDE SEQUENCE [LARGE SCALE GENOMIC DNA]</scope>
    <source>
        <strain evidence="3 4">ATCC 48635</strain>
    </source>
</reference>
<feature type="compositionally biased region" description="Low complexity" evidence="1">
    <location>
        <begin position="1"/>
        <end position="10"/>
    </location>
</feature>
<dbReference type="InterPro" id="IPR035992">
    <property type="entry name" value="Ricin_B-like_lectins"/>
</dbReference>
<gene>
    <name evidence="3" type="ORF">ACHHYP_06268</name>
</gene>
<feature type="compositionally biased region" description="Pro residues" evidence="1">
    <location>
        <begin position="243"/>
        <end position="256"/>
    </location>
</feature>
<evidence type="ECO:0000313" key="4">
    <source>
        <dbReference type="Proteomes" id="UP000243579"/>
    </source>
</evidence>
<feature type="region of interest" description="Disordered" evidence="1">
    <location>
        <begin position="223"/>
        <end position="281"/>
    </location>
</feature>
<proteinExistence type="predicted"/>
<feature type="region of interest" description="Disordered" evidence="1">
    <location>
        <begin position="1"/>
        <end position="33"/>
    </location>
</feature>
<keyword evidence="4" id="KW-1185">Reference proteome</keyword>
<accession>A0A1V9YUQ1</accession>
<dbReference type="Proteomes" id="UP000243579">
    <property type="component" value="Unassembled WGS sequence"/>
</dbReference>
<evidence type="ECO:0000313" key="3">
    <source>
        <dbReference type="EMBL" id="OQR89476.1"/>
    </source>
</evidence>
<dbReference type="STRING" id="1202772.A0A1V9YUQ1"/>
<protein>
    <recommendedName>
        <fullName evidence="2">Ricin B lectin domain-containing protein</fullName>
    </recommendedName>
</protein>
<feature type="domain" description="Ricin B lectin" evidence="2">
    <location>
        <begin position="132"/>
        <end position="212"/>
    </location>
</feature>
<evidence type="ECO:0000259" key="2">
    <source>
        <dbReference type="Pfam" id="PF00652"/>
    </source>
</evidence>
<dbReference type="EMBL" id="JNBR01000811">
    <property type="protein sequence ID" value="OQR89476.1"/>
    <property type="molecule type" value="Genomic_DNA"/>
</dbReference>
<dbReference type="AlphaFoldDB" id="A0A1V9YUQ1"/>
<dbReference type="PROSITE" id="PS50231">
    <property type="entry name" value="RICIN_B_LECTIN"/>
    <property type="match status" value="1"/>
</dbReference>
<sequence>MPAQTPLPRATLPPTPAPSESPRLPEARPTTQMATAAPRHMYPIEVVTAATGILISHGRGAKCIGISDDGSVTLTMCGFGPTTIFSLRAVGTEEVVVRQGAATLVNDYGLLRVTTAQPPSVDAGLWFFDVLARTVRSKANGDACLELVVDAVGGLVETRLCDASNVMQQWLYNDRTGQFSHFLKAVMCLSTNVRTRGLEVQFCNAHASAQRWTIDLVHATRGASVDGDDSGEDDDGQREATKTPPPQPPTPAPDTPPVAAELPPRLTPSPAEVKTTPIPPVTVVSRATSIECKDNVH</sequence>